<dbReference type="EnsemblPlants" id="OB09G14120.1">
    <property type="protein sequence ID" value="OB09G14120.1"/>
    <property type="gene ID" value="OB09G14120"/>
</dbReference>
<dbReference type="Proteomes" id="UP000006038">
    <property type="component" value="Chromosome 9"/>
</dbReference>
<dbReference type="InterPro" id="IPR000719">
    <property type="entry name" value="Prot_kinase_dom"/>
</dbReference>
<dbReference type="AlphaFoldDB" id="J3MWN3"/>
<dbReference type="SUPFAM" id="SSF56112">
    <property type="entry name" value="Protein kinase-like (PK-like)"/>
    <property type="match status" value="1"/>
</dbReference>
<sequence>MPLKVTIKMLGERRHRERYRSSGTLLIGDEGCGCPTQLEAQLCSGCSVPWQLGSCCAALYQDSNRCVVHGDIKPANVMLDASRDAKLGDFGLARLAEHGAELRTTQIIAGTLGYIDPEFVNSRRPSTESDVYSLGGPPLRKLWKLCDRRGQSCRC</sequence>
<evidence type="ECO:0000313" key="5">
    <source>
        <dbReference type="Proteomes" id="UP000006038"/>
    </source>
</evidence>
<keyword evidence="5" id="KW-1185">Reference proteome</keyword>
<dbReference type="InterPro" id="IPR011009">
    <property type="entry name" value="Kinase-like_dom_sf"/>
</dbReference>
<evidence type="ECO:0000256" key="1">
    <source>
        <dbReference type="ARBA" id="ARBA00022741"/>
    </source>
</evidence>
<organism evidence="4">
    <name type="scientific">Oryza brachyantha</name>
    <name type="common">malo sina</name>
    <dbReference type="NCBI Taxonomy" id="4533"/>
    <lineage>
        <taxon>Eukaryota</taxon>
        <taxon>Viridiplantae</taxon>
        <taxon>Streptophyta</taxon>
        <taxon>Embryophyta</taxon>
        <taxon>Tracheophyta</taxon>
        <taxon>Spermatophyta</taxon>
        <taxon>Magnoliopsida</taxon>
        <taxon>Liliopsida</taxon>
        <taxon>Poales</taxon>
        <taxon>Poaceae</taxon>
        <taxon>BOP clade</taxon>
        <taxon>Oryzoideae</taxon>
        <taxon>Oryzeae</taxon>
        <taxon>Oryzinae</taxon>
        <taxon>Oryza</taxon>
    </lineage>
</organism>
<name>J3MWN3_ORYBR</name>
<dbReference type="PROSITE" id="PS00108">
    <property type="entry name" value="PROTEIN_KINASE_ST"/>
    <property type="match status" value="1"/>
</dbReference>
<protein>
    <recommendedName>
        <fullName evidence="3">Protein kinase domain-containing protein</fullName>
    </recommendedName>
</protein>
<dbReference type="GO" id="GO:0004672">
    <property type="term" value="F:protein kinase activity"/>
    <property type="evidence" value="ECO:0007669"/>
    <property type="project" value="InterPro"/>
</dbReference>
<dbReference type="Gene3D" id="1.10.510.10">
    <property type="entry name" value="Transferase(Phosphotransferase) domain 1"/>
    <property type="match status" value="1"/>
</dbReference>
<reference evidence="4" key="1">
    <citation type="journal article" date="2013" name="Nat. Commun.">
        <title>Whole-genome sequencing of Oryza brachyantha reveals mechanisms underlying Oryza genome evolution.</title>
        <authorList>
            <person name="Chen J."/>
            <person name="Huang Q."/>
            <person name="Gao D."/>
            <person name="Wang J."/>
            <person name="Lang Y."/>
            <person name="Liu T."/>
            <person name="Li B."/>
            <person name="Bai Z."/>
            <person name="Luis Goicoechea J."/>
            <person name="Liang C."/>
            <person name="Chen C."/>
            <person name="Zhang W."/>
            <person name="Sun S."/>
            <person name="Liao Y."/>
            <person name="Zhang X."/>
            <person name="Yang L."/>
            <person name="Song C."/>
            <person name="Wang M."/>
            <person name="Shi J."/>
            <person name="Liu G."/>
            <person name="Liu J."/>
            <person name="Zhou H."/>
            <person name="Zhou W."/>
            <person name="Yu Q."/>
            <person name="An N."/>
            <person name="Chen Y."/>
            <person name="Cai Q."/>
            <person name="Wang B."/>
            <person name="Liu B."/>
            <person name="Min J."/>
            <person name="Huang Y."/>
            <person name="Wu H."/>
            <person name="Li Z."/>
            <person name="Zhang Y."/>
            <person name="Yin Y."/>
            <person name="Song W."/>
            <person name="Jiang J."/>
            <person name="Jackson S.A."/>
            <person name="Wing R.A."/>
            <person name="Wang J."/>
            <person name="Chen M."/>
        </authorList>
    </citation>
    <scope>NUCLEOTIDE SEQUENCE [LARGE SCALE GENOMIC DNA]</scope>
    <source>
        <strain evidence="4">cv. IRGC 101232</strain>
    </source>
</reference>
<dbReference type="GO" id="GO:0005524">
    <property type="term" value="F:ATP binding"/>
    <property type="evidence" value="ECO:0007669"/>
    <property type="project" value="UniProtKB-KW"/>
</dbReference>
<evidence type="ECO:0000256" key="2">
    <source>
        <dbReference type="ARBA" id="ARBA00022840"/>
    </source>
</evidence>
<dbReference type="InterPro" id="IPR008271">
    <property type="entry name" value="Ser/Thr_kinase_AS"/>
</dbReference>
<dbReference type="Pfam" id="PF00069">
    <property type="entry name" value="Pkinase"/>
    <property type="match status" value="1"/>
</dbReference>
<dbReference type="HOGENOM" id="CLU_1698231_0_0_1"/>
<dbReference type="PANTHER" id="PTHR27007">
    <property type="match status" value="1"/>
</dbReference>
<dbReference type="InterPro" id="IPR050528">
    <property type="entry name" value="L-type_Lectin-RKs"/>
</dbReference>
<accession>J3MWN3</accession>
<keyword evidence="2" id="KW-0067">ATP-binding</keyword>
<evidence type="ECO:0000313" key="4">
    <source>
        <dbReference type="EnsemblPlants" id="OB09G14120.1"/>
    </source>
</evidence>
<feature type="domain" description="Protein kinase" evidence="3">
    <location>
        <begin position="1"/>
        <end position="155"/>
    </location>
</feature>
<dbReference type="PROSITE" id="PS50011">
    <property type="entry name" value="PROTEIN_KINASE_DOM"/>
    <property type="match status" value="1"/>
</dbReference>
<reference evidence="4" key="2">
    <citation type="submission" date="2013-04" db="UniProtKB">
        <authorList>
            <consortium name="EnsemblPlants"/>
        </authorList>
    </citation>
    <scope>IDENTIFICATION</scope>
</reference>
<proteinExistence type="predicted"/>
<keyword evidence="1" id="KW-0547">Nucleotide-binding</keyword>
<dbReference type="Gramene" id="OB09G14120.1">
    <property type="protein sequence ID" value="OB09G14120.1"/>
    <property type="gene ID" value="OB09G14120"/>
</dbReference>
<evidence type="ECO:0000259" key="3">
    <source>
        <dbReference type="PROSITE" id="PS50011"/>
    </source>
</evidence>